<proteinExistence type="predicted"/>
<comment type="caution">
    <text evidence="1">The sequence shown here is derived from an EMBL/GenBank/DDBJ whole genome shotgun (WGS) entry which is preliminary data.</text>
</comment>
<name>A0A8H6K2R9_9PEZI</name>
<dbReference type="Proteomes" id="UP000639643">
    <property type="component" value="Unassembled WGS sequence"/>
</dbReference>
<keyword evidence="2" id="KW-1185">Reference proteome</keyword>
<sequence>MRRGGIEPPAPRRCWMATENFTTKPSALIDEISC</sequence>
<dbReference type="AlphaFoldDB" id="A0A8H6K2R9"/>
<gene>
    <name evidence="1" type="ORF">CMUS01_10743</name>
</gene>
<dbReference type="EMBL" id="WIGM01000508">
    <property type="protein sequence ID" value="KAF6823313.1"/>
    <property type="molecule type" value="Genomic_DNA"/>
</dbReference>
<evidence type="ECO:0000313" key="2">
    <source>
        <dbReference type="Proteomes" id="UP000639643"/>
    </source>
</evidence>
<evidence type="ECO:0000313" key="1">
    <source>
        <dbReference type="EMBL" id="KAF6823313.1"/>
    </source>
</evidence>
<accession>A0A8H6K2R9</accession>
<organism evidence="1 2">
    <name type="scientific">Colletotrichum musicola</name>
    <dbReference type="NCBI Taxonomy" id="2175873"/>
    <lineage>
        <taxon>Eukaryota</taxon>
        <taxon>Fungi</taxon>
        <taxon>Dikarya</taxon>
        <taxon>Ascomycota</taxon>
        <taxon>Pezizomycotina</taxon>
        <taxon>Sordariomycetes</taxon>
        <taxon>Hypocreomycetidae</taxon>
        <taxon>Glomerellales</taxon>
        <taxon>Glomerellaceae</taxon>
        <taxon>Colletotrichum</taxon>
        <taxon>Colletotrichum orchidearum species complex</taxon>
    </lineage>
</organism>
<reference evidence="1" key="1">
    <citation type="journal article" date="2020" name="Phytopathology">
        <title>Genome Sequence Resources of Colletotrichum truncatum, C. plurivorum, C. musicola, and C. sojae: Four Species Pathogenic to Soybean (Glycine max).</title>
        <authorList>
            <person name="Rogerio F."/>
            <person name="Boufleur T.R."/>
            <person name="Ciampi-Guillardi M."/>
            <person name="Sukno S.A."/>
            <person name="Thon M.R."/>
            <person name="Massola Junior N.S."/>
            <person name="Baroncelli R."/>
        </authorList>
    </citation>
    <scope>NUCLEOTIDE SEQUENCE</scope>
    <source>
        <strain evidence="1">LFN0074</strain>
    </source>
</reference>
<protein>
    <submittedName>
        <fullName evidence="1">Uncharacterized protein</fullName>
    </submittedName>
</protein>